<proteinExistence type="predicted"/>
<dbReference type="RefSeq" id="WP_110997878.1">
    <property type="nucleotide sequence ID" value="NZ_QKTW01000009.1"/>
</dbReference>
<dbReference type="AlphaFoldDB" id="A0A2W2AN78"/>
<dbReference type="EMBL" id="QKTW01000009">
    <property type="protein sequence ID" value="PZF73780.1"/>
    <property type="molecule type" value="Genomic_DNA"/>
</dbReference>
<reference evidence="2 3" key="1">
    <citation type="submission" date="2018-06" db="EMBL/GenBank/DDBJ databases">
        <title>Mucibacter soli gen. nov., sp. nov., a new member of the family Chitinophagaceae producing mucin.</title>
        <authorList>
            <person name="Kim M.-K."/>
            <person name="Park S."/>
            <person name="Kim T.-S."/>
            <person name="Joung Y."/>
            <person name="Han J.-H."/>
            <person name="Kim S.B."/>
        </authorList>
    </citation>
    <scope>NUCLEOTIDE SEQUENCE [LARGE SCALE GENOMIC DNA]</scope>
    <source>
        <strain evidence="2 3">R1-15</strain>
    </source>
</reference>
<sequence>MRRDGSQSSVWQPCINDFAPSANESGYEVKISGNGVIALATALSLQQQGKNCVLVTDRETQLPATAYLTTILPNGYQNKTNAALIADGMRAAIDLAEEWIISSEMECDLVYEPGYLFSAQADNDIQTEKFAAEEAGLVTTMVKSIPVPISFAKACRFEYQARLNPSAFCSGLAKAFMEAGGTIVDCNVVNYKDIPAEDSVVLDTEQTNRNSYHLAFTLASGIYPYGVAQCGDNEFYSFQLAVKDGKEYVLASLLDVPQETDAVSAFEKLEQVIRASFNIASLDFHWINKYYYNGDPLIGTFGIHNNDIRYLHASAGSSGFTTALLAAQVIADTVLGKENPFAALVAGKINHLTTSEA</sequence>
<organism evidence="2 3">
    <name type="scientific">Taibaiella soli</name>
    <dbReference type="NCBI Taxonomy" id="1649169"/>
    <lineage>
        <taxon>Bacteria</taxon>
        <taxon>Pseudomonadati</taxon>
        <taxon>Bacteroidota</taxon>
        <taxon>Chitinophagia</taxon>
        <taxon>Chitinophagales</taxon>
        <taxon>Chitinophagaceae</taxon>
        <taxon>Taibaiella</taxon>
    </lineage>
</organism>
<evidence type="ECO:0000259" key="1">
    <source>
        <dbReference type="Pfam" id="PF01266"/>
    </source>
</evidence>
<accession>A0A2W2AN78</accession>
<dbReference type="InterPro" id="IPR006076">
    <property type="entry name" value="FAD-dep_OxRdtase"/>
</dbReference>
<name>A0A2W2AN78_9BACT</name>
<dbReference type="Gene3D" id="3.50.50.60">
    <property type="entry name" value="FAD/NAD(P)-binding domain"/>
    <property type="match status" value="1"/>
</dbReference>
<keyword evidence="3" id="KW-1185">Reference proteome</keyword>
<dbReference type="Proteomes" id="UP000248745">
    <property type="component" value="Unassembled WGS sequence"/>
</dbReference>
<feature type="domain" description="FAD dependent oxidoreductase" evidence="1">
    <location>
        <begin position="31"/>
        <end position="223"/>
    </location>
</feature>
<dbReference type="Pfam" id="PF01266">
    <property type="entry name" value="DAO"/>
    <property type="match status" value="1"/>
</dbReference>
<dbReference type="Gene3D" id="3.30.9.10">
    <property type="entry name" value="D-Amino Acid Oxidase, subunit A, domain 2"/>
    <property type="match status" value="1"/>
</dbReference>
<dbReference type="InterPro" id="IPR036188">
    <property type="entry name" value="FAD/NAD-bd_sf"/>
</dbReference>
<gene>
    <name evidence="2" type="ORF">DN068_05415</name>
</gene>
<dbReference type="SUPFAM" id="SSF51905">
    <property type="entry name" value="FAD/NAD(P)-binding domain"/>
    <property type="match status" value="1"/>
</dbReference>
<evidence type="ECO:0000313" key="3">
    <source>
        <dbReference type="Proteomes" id="UP000248745"/>
    </source>
</evidence>
<comment type="caution">
    <text evidence="2">The sequence shown here is derived from an EMBL/GenBank/DDBJ whole genome shotgun (WGS) entry which is preliminary data.</text>
</comment>
<dbReference type="OrthoDB" id="9767869at2"/>
<evidence type="ECO:0000313" key="2">
    <source>
        <dbReference type="EMBL" id="PZF73780.1"/>
    </source>
</evidence>
<protein>
    <recommendedName>
        <fullName evidence="1">FAD dependent oxidoreductase domain-containing protein</fullName>
    </recommendedName>
</protein>